<gene>
    <name evidence="1" type="ORF">AVEN_66722_1</name>
</gene>
<comment type="caution">
    <text evidence="1">The sequence shown here is derived from an EMBL/GenBank/DDBJ whole genome shotgun (WGS) entry which is preliminary data.</text>
</comment>
<accession>A0A4Y2JKJ3</accession>
<dbReference type="Proteomes" id="UP000499080">
    <property type="component" value="Unassembled WGS sequence"/>
</dbReference>
<protein>
    <submittedName>
        <fullName evidence="1">Uncharacterized protein</fullName>
    </submittedName>
</protein>
<organism evidence="1 2">
    <name type="scientific">Araneus ventricosus</name>
    <name type="common">Orbweaver spider</name>
    <name type="synonym">Epeira ventricosa</name>
    <dbReference type="NCBI Taxonomy" id="182803"/>
    <lineage>
        <taxon>Eukaryota</taxon>
        <taxon>Metazoa</taxon>
        <taxon>Ecdysozoa</taxon>
        <taxon>Arthropoda</taxon>
        <taxon>Chelicerata</taxon>
        <taxon>Arachnida</taxon>
        <taxon>Araneae</taxon>
        <taxon>Araneomorphae</taxon>
        <taxon>Entelegynae</taxon>
        <taxon>Araneoidea</taxon>
        <taxon>Araneidae</taxon>
        <taxon>Araneus</taxon>
    </lineage>
</organism>
<sequence length="39" mass="4168">MIISAGFQTLSSDLLVPTMVSLGMNDSHWISVSSEIGDK</sequence>
<evidence type="ECO:0000313" key="1">
    <source>
        <dbReference type="EMBL" id="GBM90580.1"/>
    </source>
</evidence>
<proteinExistence type="predicted"/>
<evidence type="ECO:0000313" key="2">
    <source>
        <dbReference type="Proteomes" id="UP000499080"/>
    </source>
</evidence>
<name>A0A4Y2JKJ3_ARAVE</name>
<keyword evidence="2" id="KW-1185">Reference proteome</keyword>
<feature type="non-terminal residue" evidence="1">
    <location>
        <position position="39"/>
    </location>
</feature>
<dbReference type="EMBL" id="BGPR01003634">
    <property type="protein sequence ID" value="GBM90580.1"/>
    <property type="molecule type" value="Genomic_DNA"/>
</dbReference>
<reference evidence="1 2" key="1">
    <citation type="journal article" date="2019" name="Sci. Rep.">
        <title>Orb-weaving spider Araneus ventricosus genome elucidates the spidroin gene catalogue.</title>
        <authorList>
            <person name="Kono N."/>
            <person name="Nakamura H."/>
            <person name="Ohtoshi R."/>
            <person name="Moran D.A.P."/>
            <person name="Shinohara A."/>
            <person name="Yoshida Y."/>
            <person name="Fujiwara M."/>
            <person name="Mori M."/>
            <person name="Tomita M."/>
            <person name="Arakawa K."/>
        </authorList>
    </citation>
    <scope>NUCLEOTIDE SEQUENCE [LARGE SCALE GENOMIC DNA]</scope>
</reference>
<dbReference type="AlphaFoldDB" id="A0A4Y2JKJ3"/>